<dbReference type="EMBL" id="JANAVB010003400">
    <property type="protein sequence ID" value="KAJ6849602.1"/>
    <property type="molecule type" value="Genomic_DNA"/>
</dbReference>
<protein>
    <submittedName>
        <fullName evidence="2">Uncharacterized protein</fullName>
    </submittedName>
</protein>
<dbReference type="InterPro" id="IPR021109">
    <property type="entry name" value="Peptidase_aspartic_dom_sf"/>
</dbReference>
<dbReference type="CDD" id="cd00303">
    <property type="entry name" value="retropepsin_like"/>
    <property type="match status" value="1"/>
</dbReference>
<gene>
    <name evidence="2" type="ORF">M6B38_267810</name>
</gene>
<keyword evidence="3" id="KW-1185">Reference proteome</keyword>
<organism evidence="2 3">
    <name type="scientific">Iris pallida</name>
    <name type="common">Sweet iris</name>
    <dbReference type="NCBI Taxonomy" id="29817"/>
    <lineage>
        <taxon>Eukaryota</taxon>
        <taxon>Viridiplantae</taxon>
        <taxon>Streptophyta</taxon>
        <taxon>Embryophyta</taxon>
        <taxon>Tracheophyta</taxon>
        <taxon>Spermatophyta</taxon>
        <taxon>Magnoliopsida</taxon>
        <taxon>Liliopsida</taxon>
        <taxon>Asparagales</taxon>
        <taxon>Iridaceae</taxon>
        <taxon>Iridoideae</taxon>
        <taxon>Irideae</taxon>
        <taxon>Iris</taxon>
    </lineage>
</organism>
<name>A0AAX6I8Q1_IRIPA</name>
<dbReference type="AlphaFoldDB" id="A0AAX6I8Q1"/>
<reference evidence="2" key="2">
    <citation type="submission" date="2023-04" db="EMBL/GenBank/DDBJ databases">
        <authorList>
            <person name="Bruccoleri R.E."/>
            <person name="Oakeley E.J."/>
            <person name="Faust A.-M."/>
            <person name="Dessus-Babus S."/>
            <person name="Altorfer M."/>
            <person name="Burckhardt D."/>
            <person name="Oertli M."/>
            <person name="Naumann U."/>
            <person name="Petersen F."/>
            <person name="Wong J."/>
        </authorList>
    </citation>
    <scope>NUCLEOTIDE SEQUENCE</scope>
    <source>
        <strain evidence="2">GSM-AAB239-AS_SAM_17_03QT</strain>
        <tissue evidence="2">Leaf</tissue>
    </source>
</reference>
<evidence type="ECO:0000313" key="3">
    <source>
        <dbReference type="Proteomes" id="UP001140949"/>
    </source>
</evidence>
<dbReference type="Proteomes" id="UP001140949">
    <property type="component" value="Unassembled WGS sequence"/>
</dbReference>
<evidence type="ECO:0000313" key="2">
    <source>
        <dbReference type="EMBL" id="KAJ6849602.1"/>
    </source>
</evidence>
<dbReference type="Gene3D" id="2.40.70.10">
    <property type="entry name" value="Acid Proteases"/>
    <property type="match status" value="1"/>
</dbReference>
<reference evidence="2" key="1">
    <citation type="journal article" date="2023" name="GigaByte">
        <title>Genome assembly of the bearded iris, Iris pallida Lam.</title>
        <authorList>
            <person name="Bruccoleri R.E."/>
            <person name="Oakeley E.J."/>
            <person name="Faust A.M.E."/>
            <person name="Altorfer M."/>
            <person name="Dessus-Babus S."/>
            <person name="Burckhardt D."/>
            <person name="Oertli M."/>
            <person name="Naumann U."/>
            <person name="Petersen F."/>
            <person name="Wong J."/>
        </authorList>
    </citation>
    <scope>NUCLEOTIDE SEQUENCE</scope>
    <source>
        <strain evidence="2">GSM-AAB239-AS_SAM_17_03QT</strain>
    </source>
</reference>
<comment type="caution">
    <text evidence="2">The sequence shown here is derived from an EMBL/GenBank/DDBJ whole genome shotgun (WGS) entry which is preliminary data.</text>
</comment>
<dbReference type="PANTHER" id="PTHR33240">
    <property type="entry name" value="OS08G0508500 PROTEIN"/>
    <property type="match status" value="1"/>
</dbReference>
<feature type="region of interest" description="Disordered" evidence="1">
    <location>
        <begin position="246"/>
        <end position="273"/>
    </location>
</feature>
<proteinExistence type="predicted"/>
<evidence type="ECO:0000256" key="1">
    <source>
        <dbReference type="SAM" id="MobiDB-lite"/>
    </source>
</evidence>
<dbReference type="PANTHER" id="PTHR33240:SF15">
    <property type="entry name" value="GAG-PRO-LIKE PROTEIN"/>
    <property type="match status" value="1"/>
</dbReference>
<sequence>MHIDLGSSISIIPKSQLQLLGIPMHRLAATNTVISGFNLGRSYSLGKIRLKCQIGDLKTEATCYVIEVDTPYNILLGRQWIHDYMIVPSTLHQCFKYVNRHGLVRTEFADIVPFKGVESYYSSEACLYEESKKYIINKLETITGPKEPSIIHLQTHKSGKSAPLVATLHVEVPGSLVQVAESEPIVSRLPNSRAKDHHRADGDPVTKIHSKTIGRHKIPCRASCHPSSQDEPATKSRSDIIKQANISSSTPGGQVAQDGIPTFGIAGGSRRGRRTCRIPVGTGGWYLS</sequence>
<accession>A0AAX6I8Q1</accession>